<evidence type="ECO:0000313" key="1">
    <source>
        <dbReference type="EMBL" id="ELU42788.1"/>
    </source>
</evidence>
<dbReference type="EMBL" id="AFRT01000718">
    <property type="protein sequence ID" value="ELU42788.1"/>
    <property type="molecule type" value="Genomic_DNA"/>
</dbReference>
<accession>L8X1B3</accession>
<reference evidence="1 2" key="1">
    <citation type="journal article" date="2013" name="Nat. Commun.">
        <title>The evolution and pathogenic mechanisms of the rice sheath blight pathogen.</title>
        <authorList>
            <person name="Zheng A."/>
            <person name="Lin R."/>
            <person name="Xu L."/>
            <person name="Qin P."/>
            <person name="Tang C."/>
            <person name="Ai P."/>
            <person name="Zhang D."/>
            <person name="Liu Y."/>
            <person name="Sun Z."/>
            <person name="Feng H."/>
            <person name="Wang Y."/>
            <person name="Chen Y."/>
            <person name="Liang X."/>
            <person name="Fu R."/>
            <person name="Li Q."/>
            <person name="Zhang J."/>
            <person name="Yu X."/>
            <person name="Xie Z."/>
            <person name="Ding L."/>
            <person name="Guan P."/>
            <person name="Tang J."/>
            <person name="Liang Y."/>
            <person name="Wang S."/>
            <person name="Deng Q."/>
            <person name="Li S."/>
            <person name="Zhu J."/>
            <person name="Wang L."/>
            <person name="Liu H."/>
            <person name="Li P."/>
        </authorList>
    </citation>
    <scope>NUCLEOTIDE SEQUENCE [LARGE SCALE GENOMIC DNA]</scope>
    <source>
        <strain evidence="2">AG-1 IA</strain>
    </source>
</reference>
<organism evidence="1 2">
    <name type="scientific">Thanatephorus cucumeris (strain AG1-IA)</name>
    <name type="common">Rice sheath blight fungus</name>
    <name type="synonym">Rhizoctonia solani</name>
    <dbReference type="NCBI Taxonomy" id="983506"/>
    <lineage>
        <taxon>Eukaryota</taxon>
        <taxon>Fungi</taxon>
        <taxon>Dikarya</taxon>
        <taxon>Basidiomycota</taxon>
        <taxon>Agaricomycotina</taxon>
        <taxon>Agaricomycetes</taxon>
        <taxon>Cantharellales</taxon>
        <taxon>Ceratobasidiaceae</taxon>
        <taxon>Rhizoctonia</taxon>
        <taxon>Rhizoctonia solani AG-1</taxon>
    </lineage>
</organism>
<comment type="caution">
    <text evidence="1">The sequence shown here is derived from an EMBL/GenBank/DDBJ whole genome shotgun (WGS) entry which is preliminary data.</text>
</comment>
<dbReference type="AlphaFoldDB" id="L8X1B3"/>
<dbReference type="Proteomes" id="UP000011668">
    <property type="component" value="Unassembled WGS sequence"/>
</dbReference>
<sequence>MTPSCGLGRWDEPTHLKGRHFVSDRDEFIVRRINPRAQRDVSHKIKGFIWRKGPRALAAGFPRVCAHSAGPQRPWGALEYSVVGTSLGCDGPG</sequence>
<gene>
    <name evidence="1" type="ORF">AG1IA_03178</name>
</gene>
<proteinExistence type="predicted"/>
<protein>
    <submittedName>
        <fullName evidence="1">Uncharacterized protein</fullName>
    </submittedName>
</protein>
<evidence type="ECO:0000313" key="2">
    <source>
        <dbReference type="Proteomes" id="UP000011668"/>
    </source>
</evidence>
<name>L8X1B3_THACA</name>
<dbReference type="HOGENOM" id="CLU_2401189_0_0_1"/>
<keyword evidence="2" id="KW-1185">Reference proteome</keyword>